<dbReference type="KEGG" id="dmm:dnm_037340"/>
<proteinExistence type="predicted"/>
<protein>
    <submittedName>
        <fullName evidence="1">Uncharacterized protein</fullName>
    </submittedName>
</protein>
<sequence length="37" mass="4097">MVVVVVVVNSAERFGFIIRTRPATDHSDLGQPTIQRS</sequence>
<evidence type="ECO:0000313" key="1">
    <source>
        <dbReference type="EMBL" id="QTA87700.1"/>
    </source>
</evidence>
<accession>A0A975BMF7</accession>
<name>A0A975BMF7_9BACT</name>
<dbReference type="EMBL" id="CP061800">
    <property type="protein sequence ID" value="QTA87700.1"/>
    <property type="molecule type" value="Genomic_DNA"/>
</dbReference>
<dbReference type="Proteomes" id="UP000663722">
    <property type="component" value="Chromosome"/>
</dbReference>
<dbReference type="AlphaFoldDB" id="A0A975BMF7"/>
<evidence type="ECO:0000313" key="2">
    <source>
        <dbReference type="Proteomes" id="UP000663722"/>
    </source>
</evidence>
<reference evidence="1" key="1">
    <citation type="journal article" date="2021" name="Microb. Physiol.">
        <title>Proteogenomic Insights into the Physiology of Marine, Sulfate-Reducing, Filamentous Desulfonema limicola and Desulfonema magnum.</title>
        <authorList>
            <person name="Schnaars V."/>
            <person name="Wohlbrand L."/>
            <person name="Scheve S."/>
            <person name="Hinrichs C."/>
            <person name="Reinhardt R."/>
            <person name="Rabus R."/>
        </authorList>
    </citation>
    <scope>NUCLEOTIDE SEQUENCE</scope>
    <source>
        <strain evidence="1">4be13</strain>
    </source>
</reference>
<gene>
    <name evidence="1" type="ORF">dnm_037340</name>
</gene>
<keyword evidence="2" id="KW-1185">Reference proteome</keyword>
<organism evidence="1 2">
    <name type="scientific">Desulfonema magnum</name>
    <dbReference type="NCBI Taxonomy" id="45655"/>
    <lineage>
        <taxon>Bacteria</taxon>
        <taxon>Pseudomonadati</taxon>
        <taxon>Thermodesulfobacteriota</taxon>
        <taxon>Desulfobacteria</taxon>
        <taxon>Desulfobacterales</taxon>
        <taxon>Desulfococcaceae</taxon>
        <taxon>Desulfonema</taxon>
    </lineage>
</organism>